<dbReference type="InterPro" id="IPR006527">
    <property type="entry name" value="F-box-assoc_dom_typ1"/>
</dbReference>
<dbReference type="InterPro" id="IPR011043">
    <property type="entry name" value="Gal_Oxase/kelch_b-propeller"/>
</dbReference>
<reference evidence="2 3" key="1">
    <citation type="journal article" date="2015" name="Proc. Natl. Acad. Sci. U.S.A.">
        <title>The resurrection genome of Boea hygrometrica: A blueprint for survival of dehydration.</title>
        <authorList>
            <person name="Xiao L."/>
            <person name="Yang G."/>
            <person name="Zhang L."/>
            <person name="Yang X."/>
            <person name="Zhao S."/>
            <person name="Ji Z."/>
            <person name="Zhou Q."/>
            <person name="Hu M."/>
            <person name="Wang Y."/>
            <person name="Chen M."/>
            <person name="Xu Y."/>
            <person name="Jin H."/>
            <person name="Xiao X."/>
            <person name="Hu G."/>
            <person name="Bao F."/>
            <person name="Hu Y."/>
            <person name="Wan P."/>
            <person name="Li L."/>
            <person name="Deng X."/>
            <person name="Kuang T."/>
            <person name="Xiang C."/>
            <person name="Zhu J.K."/>
            <person name="Oliver M.J."/>
            <person name="He Y."/>
        </authorList>
    </citation>
    <scope>NUCLEOTIDE SEQUENCE [LARGE SCALE GENOMIC DNA]</scope>
    <source>
        <strain evidence="3">cv. XS01</strain>
    </source>
</reference>
<dbReference type="SUPFAM" id="SSF50965">
    <property type="entry name" value="Galactose oxidase, central domain"/>
    <property type="match status" value="1"/>
</dbReference>
<dbReference type="OrthoDB" id="591557at2759"/>
<sequence>MDTVSFDYASDDPDEEIRIVGSCNGLICTVLYPFSVVLWNPATRKYKELPDSSGDNFSRSYGFGYDVFNEDYKVSCIDLNPAPNPVQVRIYSLRNDLWTTSEWSHGEVFDNPGVFVHGAIHWKVYSDGYSGSDWDILAQDLTTGKCSTVALPVPRIASGSEIMLGVSGRFLCVFHDHGSYMNIWMLKEYGVKESWNIMVSFPYFFRTLHPDYIRLKLLFVSENGGILMRLGSNMIMYKPSQYHEIYPVIDNIDVEATTYIESFVSPDFEHMWS</sequence>
<accession>A0A2Z7C8R4</accession>
<proteinExistence type="predicted"/>
<dbReference type="AlphaFoldDB" id="A0A2Z7C8R4"/>
<dbReference type="Proteomes" id="UP000250235">
    <property type="component" value="Unassembled WGS sequence"/>
</dbReference>
<keyword evidence="3" id="KW-1185">Reference proteome</keyword>
<dbReference type="Pfam" id="PF07734">
    <property type="entry name" value="FBA_1"/>
    <property type="match status" value="1"/>
</dbReference>
<dbReference type="EMBL" id="KQ999884">
    <property type="protein sequence ID" value="KZV40698.1"/>
    <property type="molecule type" value="Genomic_DNA"/>
</dbReference>
<gene>
    <name evidence="2" type="ORF">F511_24631</name>
</gene>
<dbReference type="PANTHER" id="PTHR31672:SF13">
    <property type="entry name" value="F-BOX PROTEIN CPR30-LIKE"/>
    <property type="match status" value="1"/>
</dbReference>
<name>A0A2Z7C8R4_9LAMI</name>
<evidence type="ECO:0000259" key="1">
    <source>
        <dbReference type="Pfam" id="PF07734"/>
    </source>
</evidence>
<evidence type="ECO:0000313" key="3">
    <source>
        <dbReference type="Proteomes" id="UP000250235"/>
    </source>
</evidence>
<evidence type="ECO:0000313" key="2">
    <source>
        <dbReference type="EMBL" id="KZV40698.1"/>
    </source>
</evidence>
<feature type="domain" description="F-box associated beta-propeller type 1" evidence="1">
    <location>
        <begin position="13"/>
        <end position="224"/>
    </location>
</feature>
<dbReference type="PANTHER" id="PTHR31672">
    <property type="entry name" value="BNACNNG10540D PROTEIN"/>
    <property type="match status" value="1"/>
</dbReference>
<organism evidence="2 3">
    <name type="scientific">Dorcoceras hygrometricum</name>
    <dbReference type="NCBI Taxonomy" id="472368"/>
    <lineage>
        <taxon>Eukaryota</taxon>
        <taxon>Viridiplantae</taxon>
        <taxon>Streptophyta</taxon>
        <taxon>Embryophyta</taxon>
        <taxon>Tracheophyta</taxon>
        <taxon>Spermatophyta</taxon>
        <taxon>Magnoliopsida</taxon>
        <taxon>eudicotyledons</taxon>
        <taxon>Gunneridae</taxon>
        <taxon>Pentapetalae</taxon>
        <taxon>asterids</taxon>
        <taxon>lamiids</taxon>
        <taxon>Lamiales</taxon>
        <taxon>Gesneriaceae</taxon>
        <taxon>Didymocarpoideae</taxon>
        <taxon>Trichosporeae</taxon>
        <taxon>Loxocarpinae</taxon>
        <taxon>Dorcoceras</taxon>
    </lineage>
</organism>
<dbReference type="InterPro" id="IPR017451">
    <property type="entry name" value="F-box-assoc_interact_dom"/>
</dbReference>
<dbReference type="NCBIfam" id="TIGR01640">
    <property type="entry name" value="F_box_assoc_1"/>
    <property type="match status" value="1"/>
</dbReference>
<dbReference type="InterPro" id="IPR050796">
    <property type="entry name" value="SCF_F-box_component"/>
</dbReference>
<protein>
    <submittedName>
        <fullName evidence="2">F-box/kelch-repeat protein-like</fullName>
    </submittedName>
</protein>